<keyword evidence="1 4" id="KW-0547">Nucleotide-binding</keyword>
<name>A0A9W6ZS11_9STRA</name>
<dbReference type="InterPro" id="IPR027640">
    <property type="entry name" value="Kinesin-like_fam"/>
</dbReference>
<dbReference type="CDD" id="cd00201">
    <property type="entry name" value="WW"/>
    <property type="match status" value="1"/>
</dbReference>
<dbReference type="SUPFAM" id="SSF52540">
    <property type="entry name" value="P-loop containing nucleoside triphosphate hydrolases"/>
    <property type="match status" value="1"/>
</dbReference>
<dbReference type="Pfam" id="PF00023">
    <property type="entry name" value="Ank"/>
    <property type="match status" value="1"/>
</dbReference>
<feature type="region of interest" description="Disordered" evidence="6">
    <location>
        <begin position="1109"/>
        <end position="1134"/>
    </location>
</feature>
<feature type="coiled-coil region" evidence="5">
    <location>
        <begin position="602"/>
        <end position="707"/>
    </location>
</feature>
<evidence type="ECO:0000259" key="7">
    <source>
        <dbReference type="PROSITE" id="PS50020"/>
    </source>
</evidence>
<proteinExistence type="inferred from homology"/>
<dbReference type="Proteomes" id="UP001165085">
    <property type="component" value="Unassembled WGS sequence"/>
</dbReference>
<comment type="caution">
    <text evidence="9">The sequence shown here is derived from an EMBL/GenBank/DDBJ whole genome shotgun (WGS) entry which is preliminary data.</text>
</comment>
<feature type="compositionally biased region" description="Low complexity" evidence="6">
    <location>
        <begin position="70"/>
        <end position="81"/>
    </location>
</feature>
<keyword evidence="3" id="KW-0040">ANK repeat</keyword>
<dbReference type="PROSITE" id="PS50067">
    <property type="entry name" value="KINESIN_MOTOR_2"/>
    <property type="match status" value="1"/>
</dbReference>
<feature type="compositionally biased region" description="Basic residues" evidence="6">
    <location>
        <begin position="93"/>
        <end position="103"/>
    </location>
</feature>
<dbReference type="PANTHER" id="PTHR47972:SF16">
    <property type="entry name" value="KINESIN-LIKE PROTEIN"/>
    <property type="match status" value="1"/>
</dbReference>
<protein>
    <recommendedName>
        <fullName evidence="11">Kinesin-like protein</fullName>
    </recommendedName>
</protein>
<dbReference type="EMBL" id="BRXY01000043">
    <property type="protein sequence ID" value="GMH57011.1"/>
    <property type="molecule type" value="Genomic_DNA"/>
</dbReference>
<feature type="compositionally biased region" description="Basic residues" evidence="6">
    <location>
        <begin position="55"/>
        <end position="67"/>
    </location>
</feature>
<sequence length="1134" mass="122864">MGQNSSKTKYATSAKIGLVEENEIEAGATAEQGGVRTPPKTPLNKDDPLVLTTSSKKKKKKKKHKKHFESSSSSESSSSDESSSDSSDEEYHKRHKKKKKHKSRQCEDEFEEPPPEIDEEDKQLLELLQEYFGFYNTGDEYSDQIVRDTLDKLGPDVLDLPDDYGNTCLLLAAQYGAFDLVPKLINKGVNLNARNKDGACCLHFVCYADTFSPETAQLLVDNGAKPEVVENTYGCTPLHWAASAADIGLCKLLCNAGGVPSTLDNHGCDPIAYASQAGGTECVEFLTSIKRSMGAFSLSAPTPPKGKHVGSAPSFKGAMTLEAWSEQKDEESGHIYFINSETGESMWEAEFAVYKSSIDGGEAGLVTPAKAGDDKRRKSLDATVSKETFEQRLKSMQENMESQLVEQLKSLEGKLSSPGGVVEKGGFVDDTTVELLRGEVAKKELEILKLNRQVLDLQEELEKSREGGGGGAENGDPNDVQVWVSAGKREKMEEEVKSKSGKIEQLNQENMELKSTIASVERQLANKERELENEVEKTASLEEQLKRESAAKEEAMSLLEGGGSGGGVRKEVLEVRSKVDAERISQLEADLKKASEKAGNDMVQLSKRLESKEKMLLEAQAKLSSMRDDALSSMGIHEEQLEDMKREHEDELNGVKKELQEQQLLRLSQITELNEAKQAAALGMKEVAQAKEALAKNNAKMAEAQGLLDNNERLHKALAVETERRKALHNKIEDMKGRIRVYVRIRPLSGTEEGKGCEEACKAESRKTALILPDPAKSGDVAKTWDFDSVFAGGVSDGNTQESVFKDTSHLITSAVDGFNVCIFAYGQTGSGKTFTMFGAGGVGEGIGADGSIDPLTGLAPRAAAELFRVLKEREASSEYSVSATMFELYNDALVDLLAPKRDPSDKSKLDVKLAEHTKSGFVEVPGSVEEEVEDVNALLGLFKRGAESRTVASTEMNADSSRSHLITSIVTKVTNRRTKSVVSGKLTLVDLAGSERVGKSGATGQQLKEAQSINKSLSALGDVISALTSGSKHVPYRNHPLTMLMSDSIGGNAKTLMFVCCSPADYNRSESGNSLDFAKRCKDVKNYAGAGGGNAAAQLKALKQELSKLKKGGARPPGGAPGRPGAMRRPGMR</sequence>
<feature type="domain" description="WW" evidence="7">
    <location>
        <begin position="324"/>
        <end position="352"/>
    </location>
</feature>
<dbReference type="PRINTS" id="PR00380">
    <property type="entry name" value="KINESINHEAVY"/>
</dbReference>
<dbReference type="SUPFAM" id="SSF48403">
    <property type="entry name" value="Ankyrin repeat"/>
    <property type="match status" value="1"/>
</dbReference>
<dbReference type="PROSITE" id="PS50088">
    <property type="entry name" value="ANK_REPEAT"/>
    <property type="match status" value="2"/>
</dbReference>
<dbReference type="SMART" id="SM00129">
    <property type="entry name" value="KISc"/>
    <property type="match status" value="1"/>
</dbReference>
<dbReference type="InterPro" id="IPR001202">
    <property type="entry name" value="WW_dom"/>
</dbReference>
<feature type="repeat" description="ANK" evidence="3">
    <location>
        <begin position="164"/>
        <end position="196"/>
    </location>
</feature>
<comment type="similarity">
    <text evidence="4">Belongs to the TRAFAC class myosin-kinesin ATPase superfamily. Kinesin family.</text>
</comment>
<evidence type="ECO:0000256" key="4">
    <source>
        <dbReference type="PROSITE-ProRule" id="PRU00283"/>
    </source>
</evidence>
<gene>
    <name evidence="9" type="ORF">TrST_g9709</name>
</gene>
<dbReference type="Gene3D" id="2.20.70.10">
    <property type="match status" value="1"/>
</dbReference>
<feature type="compositionally biased region" description="Low complexity" evidence="6">
    <location>
        <begin position="1124"/>
        <end position="1134"/>
    </location>
</feature>
<feature type="coiled-coil region" evidence="5">
    <location>
        <begin position="433"/>
        <end position="551"/>
    </location>
</feature>
<feature type="compositionally biased region" description="Polar residues" evidence="6">
    <location>
        <begin position="1"/>
        <end position="11"/>
    </location>
</feature>
<dbReference type="SMART" id="SM00248">
    <property type="entry name" value="ANK"/>
    <property type="match status" value="4"/>
</dbReference>
<feature type="binding site" evidence="4">
    <location>
        <begin position="827"/>
        <end position="834"/>
    </location>
    <ligand>
        <name>ATP</name>
        <dbReference type="ChEBI" id="CHEBI:30616"/>
    </ligand>
</feature>
<keyword evidence="10" id="KW-1185">Reference proteome</keyword>
<dbReference type="GO" id="GO:0007018">
    <property type="term" value="P:microtubule-based movement"/>
    <property type="evidence" value="ECO:0007669"/>
    <property type="project" value="InterPro"/>
</dbReference>
<dbReference type="Gene3D" id="1.25.40.20">
    <property type="entry name" value="Ankyrin repeat-containing domain"/>
    <property type="match status" value="1"/>
</dbReference>
<dbReference type="Pfam" id="PF00225">
    <property type="entry name" value="Kinesin"/>
    <property type="match status" value="1"/>
</dbReference>
<dbReference type="InterPro" id="IPR019821">
    <property type="entry name" value="Kinesin_motor_CS"/>
</dbReference>
<dbReference type="PROSITE" id="PS50020">
    <property type="entry name" value="WW_DOMAIN_2"/>
    <property type="match status" value="1"/>
</dbReference>
<dbReference type="PANTHER" id="PTHR47972">
    <property type="entry name" value="KINESIN-LIKE PROTEIN KLP-3"/>
    <property type="match status" value="1"/>
</dbReference>
<evidence type="ECO:0000313" key="10">
    <source>
        <dbReference type="Proteomes" id="UP001165085"/>
    </source>
</evidence>
<evidence type="ECO:0008006" key="11">
    <source>
        <dbReference type="Google" id="ProtNLM"/>
    </source>
</evidence>
<evidence type="ECO:0000256" key="2">
    <source>
        <dbReference type="ARBA" id="ARBA00022840"/>
    </source>
</evidence>
<dbReference type="AlphaFoldDB" id="A0A9W6ZS11"/>
<feature type="domain" description="Kinesin motor" evidence="8">
    <location>
        <begin position="738"/>
        <end position="1085"/>
    </location>
</feature>
<evidence type="ECO:0000313" key="9">
    <source>
        <dbReference type="EMBL" id="GMH57011.1"/>
    </source>
</evidence>
<dbReference type="OrthoDB" id="3176171at2759"/>
<organism evidence="9 10">
    <name type="scientific">Triparma strigata</name>
    <dbReference type="NCBI Taxonomy" id="1606541"/>
    <lineage>
        <taxon>Eukaryota</taxon>
        <taxon>Sar</taxon>
        <taxon>Stramenopiles</taxon>
        <taxon>Ochrophyta</taxon>
        <taxon>Bolidophyceae</taxon>
        <taxon>Parmales</taxon>
        <taxon>Triparmaceae</taxon>
        <taxon>Triparma</taxon>
    </lineage>
</organism>
<dbReference type="PROSITE" id="PS00411">
    <property type="entry name" value="KINESIN_MOTOR_1"/>
    <property type="match status" value="1"/>
</dbReference>
<dbReference type="InterPro" id="IPR001752">
    <property type="entry name" value="Kinesin_motor_dom"/>
</dbReference>
<dbReference type="InterPro" id="IPR027417">
    <property type="entry name" value="P-loop_NTPase"/>
</dbReference>
<dbReference type="Pfam" id="PF12796">
    <property type="entry name" value="Ank_2"/>
    <property type="match status" value="1"/>
</dbReference>
<keyword evidence="5" id="KW-0175">Coiled coil</keyword>
<evidence type="ECO:0000259" key="8">
    <source>
        <dbReference type="PROSITE" id="PS50067"/>
    </source>
</evidence>
<evidence type="ECO:0000256" key="3">
    <source>
        <dbReference type="PROSITE-ProRule" id="PRU00023"/>
    </source>
</evidence>
<dbReference type="FunFam" id="3.40.850.10:FF:000113">
    <property type="entry name" value="Kinesin-like protein"/>
    <property type="match status" value="1"/>
</dbReference>
<evidence type="ECO:0000256" key="6">
    <source>
        <dbReference type="SAM" id="MobiDB-lite"/>
    </source>
</evidence>
<accession>A0A9W6ZS11</accession>
<dbReference type="InterPro" id="IPR002110">
    <property type="entry name" value="Ankyrin_rpt"/>
</dbReference>
<dbReference type="Gene3D" id="3.40.850.10">
    <property type="entry name" value="Kinesin motor domain"/>
    <property type="match status" value="1"/>
</dbReference>
<reference evidence="10" key="1">
    <citation type="journal article" date="2023" name="Commun. Biol.">
        <title>Genome analysis of Parmales, the sister group of diatoms, reveals the evolutionary specialization of diatoms from phago-mixotrophs to photoautotrophs.</title>
        <authorList>
            <person name="Ban H."/>
            <person name="Sato S."/>
            <person name="Yoshikawa S."/>
            <person name="Yamada K."/>
            <person name="Nakamura Y."/>
            <person name="Ichinomiya M."/>
            <person name="Sato N."/>
            <person name="Blanc-Mathieu R."/>
            <person name="Endo H."/>
            <person name="Kuwata A."/>
            <person name="Ogata H."/>
        </authorList>
    </citation>
    <scope>NUCLEOTIDE SEQUENCE [LARGE SCALE GENOMIC DNA]</scope>
    <source>
        <strain evidence="10">NIES 3701</strain>
    </source>
</reference>
<dbReference type="InterPro" id="IPR036770">
    <property type="entry name" value="Ankyrin_rpt-contain_sf"/>
</dbReference>
<dbReference type="GO" id="GO:0005524">
    <property type="term" value="F:ATP binding"/>
    <property type="evidence" value="ECO:0007669"/>
    <property type="project" value="UniProtKB-UniRule"/>
</dbReference>
<feature type="repeat" description="ANK" evidence="3">
    <location>
        <begin position="233"/>
        <end position="265"/>
    </location>
</feature>
<dbReference type="Pfam" id="PF00397">
    <property type="entry name" value="WW"/>
    <property type="match status" value="1"/>
</dbReference>
<dbReference type="InterPro" id="IPR036961">
    <property type="entry name" value="Kinesin_motor_dom_sf"/>
</dbReference>
<dbReference type="GO" id="GO:0008017">
    <property type="term" value="F:microtubule binding"/>
    <property type="evidence" value="ECO:0007669"/>
    <property type="project" value="InterPro"/>
</dbReference>
<dbReference type="GO" id="GO:0003777">
    <property type="term" value="F:microtubule motor activity"/>
    <property type="evidence" value="ECO:0007669"/>
    <property type="project" value="InterPro"/>
</dbReference>
<keyword evidence="4" id="KW-0505">Motor protein</keyword>
<feature type="region of interest" description="Disordered" evidence="6">
    <location>
        <begin position="1"/>
        <end position="118"/>
    </location>
</feature>
<evidence type="ECO:0000256" key="5">
    <source>
        <dbReference type="SAM" id="Coils"/>
    </source>
</evidence>
<feature type="compositionally biased region" description="Acidic residues" evidence="6">
    <location>
        <begin position="108"/>
        <end position="118"/>
    </location>
</feature>
<evidence type="ECO:0000256" key="1">
    <source>
        <dbReference type="ARBA" id="ARBA00022741"/>
    </source>
</evidence>
<keyword evidence="2 4" id="KW-0067">ATP-binding</keyword>
<dbReference type="PROSITE" id="PS50297">
    <property type="entry name" value="ANK_REP_REGION"/>
    <property type="match status" value="1"/>
</dbReference>